<dbReference type="Gene3D" id="3.40.50.300">
    <property type="entry name" value="P-loop containing nucleotide triphosphate hydrolases"/>
    <property type="match status" value="1"/>
</dbReference>
<reference evidence="3 4" key="2">
    <citation type="journal article" date="2016" name="Genome Announc.">
        <title>Permanent Draft Genome Sequences for Two Variants of Frankia sp. Strain CpI1, the First Frankia Strain Isolated from Root Nodules of Comptonia peregrina.</title>
        <authorList>
            <person name="Oshone R."/>
            <person name="Hurst S.G.IV."/>
            <person name="Abebe-Akele F."/>
            <person name="Simpson S."/>
            <person name="Morris K."/>
            <person name="Thomas W.K."/>
            <person name="Tisa L.S."/>
        </authorList>
    </citation>
    <scope>NUCLEOTIDE SEQUENCE [LARGE SCALE GENOMIC DNA]</scope>
    <source>
        <strain evidence="4">CpI1-S</strain>
    </source>
</reference>
<accession>A0A0D8BNF3</accession>
<feature type="region of interest" description="Disordered" evidence="1">
    <location>
        <begin position="614"/>
        <end position="634"/>
    </location>
</feature>
<feature type="transmembrane region" description="Helical" evidence="2">
    <location>
        <begin position="186"/>
        <end position="215"/>
    </location>
</feature>
<evidence type="ECO:0000256" key="2">
    <source>
        <dbReference type="SAM" id="Phobius"/>
    </source>
</evidence>
<protein>
    <submittedName>
        <fullName evidence="3">FtsK/SpoIIIE family protein</fullName>
    </submittedName>
</protein>
<dbReference type="PATRIC" id="fig|1502723.3.peg.184"/>
<dbReference type="EMBL" id="JYFN01000001">
    <property type="protein sequence ID" value="KJE25549.1"/>
    <property type="molecule type" value="Genomic_DNA"/>
</dbReference>
<keyword evidence="2" id="KW-0812">Transmembrane</keyword>
<dbReference type="InterPro" id="IPR027417">
    <property type="entry name" value="P-loop_NTPase"/>
</dbReference>
<dbReference type="RefSeq" id="WP_044882970.1">
    <property type="nucleotide sequence ID" value="NZ_JYFN01000001.1"/>
</dbReference>
<feature type="compositionally biased region" description="Polar residues" evidence="1">
    <location>
        <begin position="621"/>
        <end position="633"/>
    </location>
</feature>
<dbReference type="AlphaFoldDB" id="A0A0D8BNF3"/>
<feature type="transmembrane region" description="Helical" evidence="2">
    <location>
        <begin position="144"/>
        <end position="174"/>
    </location>
</feature>
<dbReference type="Proteomes" id="UP000032545">
    <property type="component" value="Unassembled WGS sequence"/>
</dbReference>
<evidence type="ECO:0000313" key="3">
    <source>
        <dbReference type="EMBL" id="KJE25549.1"/>
    </source>
</evidence>
<evidence type="ECO:0000256" key="1">
    <source>
        <dbReference type="SAM" id="MobiDB-lite"/>
    </source>
</evidence>
<evidence type="ECO:0000313" key="4">
    <source>
        <dbReference type="Proteomes" id="UP000032545"/>
    </source>
</evidence>
<reference evidence="4" key="1">
    <citation type="submission" date="2015-02" db="EMBL/GenBank/DDBJ databases">
        <title>Draft Genome of Frankia sp. CpI1-S.</title>
        <authorList>
            <person name="Oshone R.T."/>
            <person name="Ngom M."/>
            <person name="Ghodhbane-Gtari F."/>
            <person name="Gtari M."/>
            <person name="Morris K."/>
            <person name="Thomas K."/>
            <person name="Sen A."/>
            <person name="Tisa L.S."/>
        </authorList>
    </citation>
    <scope>NUCLEOTIDE SEQUENCE [LARGE SCALE GENOMIC DNA]</scope>
    <source>
        <strain evidence="4">CpI1-S</strain>
    </source>
</reference>
<name>A0A0D8BNF3_9ACTN</name>
<keyword evidence="2" id="KW-0472">Membrane</keyword>
<keyword evidence="4" id="KW-1185">Reference proteome</keyword>
<proteinExistence type="predicted"/>
<keyword evidence="2" id="KW-1133">Transmembrane helix</keyword>
<organism evidence="3 4">
    <name type="scientific">Frankia torreyi</name>
    <dbReference type="NCBI Taxonomy" id="1856"/>
    <lineage>
        <taxon>Bacteria</taxon>
        <taxon>Bacillati</taxon>
        <taxon>Actinomycetota</taxon>
        <taxon>Actinomycetes</taxon>
        <taxon>Frankiales</taxon>
        <taxon>Frankiaceae</taxon>
        <taxon>Frankia</taxon>
    </lineage>
</organism>
<gene>
    <name evidence="3" type="ORF">FF36_00165</name>
</gene>
<comment type="caution">
    <text evidence="3">The sequence shown here is derived from an EMBL/GenBank/DDBJ whole genome shotgun (WGS) entry which is preliminary data.</text>
</comment>
<sequence>MSEQPTFDQADPDGTVLAGPWVPLRDLDDFDETRVVEGETVDAAAPVDAGVVGRALEPRRPGPLVRADRVRAVARPVGRVVVQVGYGHAVWARRATDAATHAAIREQIRAARARGDAVELAEWLDRLQAAKNARRARLASLPEVLKATAITAAAGVLVVATGLVAVGIIVGVVTPLGIGWDAYWTFLGWLLGTLVAWATVLIPLAAAGLVPAWLLAAWRAGRDDAPGWVATSGETDVDIVVDERSLTQALAALRIKQITDYLKIAPLQYVVPARKDGRGTYALIRMPGGLAASYITAQTRRESIASSLRRRVGEVWLRTGDDAGLLDVWIADPGALKEGAGPYPLLSDGFVDVFKGVPFGRTLRGDGLTAPVMERNTITGGLPGQGKSSSARTMLAGAALDLTAELRIWVPDTNFDFEYFKPRASRYVMGAEDDKIRQILEDLRELYAEVQARGQLLVDHKIPAVTRKIASQGVGLHPLFCLLEEAHLAIQHPEYGAEISQLLVDIVKLGRKRGIHLIVSTQAPTKDSMPRDVTRNCSNGIAYAVGDHVANDALLGQGAYKAGHRATELIPGTDKGTAVVKGFTGERSVMAQTYFIHVDQVPALIRRALDELDRKGLPVPGSTTPRPADQTGNRDLLDDLDQVLGTEVLPVAKAAALLQNLAPTWPAYKALTGAALVKLLATEGIKVPSTGNRWPLDPLTVREEINRRSTADLDE</sequence>
<dbReference type="SUPFAM" id="SSF52540">
    <property type="entry name" value="P-loop containing nucleoside triphosphate hydrolases"/>
    <property type="match status" value="1"/>
</dbReference>